<feature type="binding site" evidence="13">
    <location>
        <position position="343"/>
    </location>
    <ligand>
        <name>substrate</name>
    </ligand>
</feature>
<evidence type="ECO:0000256" key="10">
    <source>
        <dbReference type="ARBA" id="ARBA00023239"/>
    </source>
</evidence>
<keyword evidence="5 11" id="KW-0963">Cytoplasm</keyword>
<evidence type="ECO:0000256" key="15">
    <source>
        <dbReference type="SAM" id="MobiDB-lite"/>
    </source>
</evidence>
<feature type="binding site" evidence="13">
    <location>
        <position position="185"/>
    </location>
    <ligand>
        <name>substrate</name>
    </ligand>
</feature>
<comment type="pathway">
    <text evidence="1 11">Carbohydrate degradation; glycolysis; pyruvate from D-glyceraldehyde 3-phosphate: step 4/5.</text>
</comment>
<dbReference type="InterPro" id="IPR020811">
    <property type="entry name" value="Enolase_N"/>
</dbReference>
<evidence type="ECO:0000259" key="16">
    <source>
        <dbReference type="SMART" id="SM01192"/>
    </source>
</evidence>
<evidence type="ECO:0000259" key="17">
    <source>
        <dbReference type="SMART" id="SM01193"/>
    </source>
</evidence>
<keyword evidence="10 11" id="KW-0456">Lyase</keyword>
<dbReference type="FunFam" id="3.20.20.120:FF:000001">
    <property type="entry name" value="Enolase"/>
    <property type="match status" value="1"/>
</dbReference>
<dbReference type="InterPro" id="IPR036849">
    <property type="entry name" value="Enolase-like_C_sf"/>
</dbReference>
<feature type="binding site" evidence="11">
    <location>
        <position position="368"/>
    </location>
    <ligand>
        <name>(2R)-2-phosphoglycerate</name>
        <dbReference type="ChEBI" id="CHEBI:58289"/>
    </ligand>
</feature>
<feature type="active site" description="Proton donor" evidence="11 12">
    <location>
        <position position="235"/>
    </location>
</feature>
<comment type="caution">
    <text evidence="18">The sequence shown here is derived from an EMBL/GenBank/DDBJ whole genome shotgun (WGS) entry which is preliminary data.</text>
</comment>
<dbReference type="Pfam" id="PF03952">
    <property type="entry name" value="Enolase_N"/>
    <property type="match status" value="1"/>
</dbReference>
<feature type="binding site" evidence="11 14">
    <location>
        <position position="316"/>
    </location>
    <ligand>
        <name>Mg(2+)</name>
        <dbReference type="ChEBI" id="CHEBI:18420"/>
    </ligand>
</feature>
<dbReference type="SFLD" id="SFLDG00178">
    <property type="entry name" value="enolase"/>
    <property type="match status" value="1"/>
</dbReference>
<dbReference type="GO" id="GO:0005576">
    <property type="term" value="C:extracellular region"/>
    <property type="evidence" value="ECO:0007669"/>
    <property type="project" value="UniProtKB-SubCell"/>
</dbReference>
<feature type="region of interest" description="Disordered" evidence="15">
    <location>
        <begin position="27"/>
        <end position="50"/>
    </location>
</feature>
<dbReference type="SUPFAM" id="SSF51604">
    <property type="entry name" value="Enolase C-terminal domain-like"/>
    <property type="match status" value="1"/>
</dbReference>
<dbReference type="Gene3D" id="3.30.390.10">
    <property type="entry name" value="Enolase-like, N-terminal domain"/>
    <property type="match status" value="1"/>
</dbReference>
<proteinExistence type="inferred from homology"/>
<feature type="binding site" evidence="13">
    <location>
        <begin position="395"/>
        <end position="398"/>
    </location>
    <ligand>
        <name>substrate</name>
    </ligand>
</feature>
<name>A0A523QKB1_UNCAE</name>
<dbReference type="CDD" id="cd03313">
    <property type="entry name" value="enolase"/>
    <property type="match status" value="1"/>
</dbReference>
<feature type="binding site" evidence="11 14">
    <location>
        <position position="272"/>
    </location>
    <ligand>
        <name>Mg(2+)</name>
        <dbReference type="ChEBI" id="CHEBI:18420"/>
    </ligand>
</feature>
<dbReference type="SFLD" id="SFLDF00002">
    <property type="entry name" value="enolase"/>
    <property type="match status" value="1"/>
</dbReference>
<feature type="domain" description="Enolase N-terminal" evidence="17">
    <location>
        <begin position="39"/>
        <end position="164"/>
    </location>
</feature>
<dbReference type="GO" id="GO:0004634">
    <property type="term" value="F:phosphopyruvate hydratase activity"/>
    <property type="evidence" value="ECO:0007669"/>
    <property type="project" value="UniProtKB-UniRule"/>
</dbReference>
<evidence type="ECO:0000256" key="5">
    <source>
        <dbReference type="ARBA" id="ARBA00022490"/>
    </source>
</evidence>
<comment type="cofactor">
    <cofactor evidence="11">
        <name>Mg(2+)</name>
        <dbReference type="ChEBI" id="CHEBI:18420"/>
    </cofactor>
    <text evidence="11">Binds a second Mg(2+) ion via substrate during catalysis.</text>
</comment>
<keyword evidence="9 11" id="KW-0324">Glycolysis</keyword>
<gene>
    <name evidence="11" type="primary">eno</name>
    <name evidence="18" type="ORF">E3J95_02640</name>
</gene>
<evidence type="ECO:0000256" key="7">
    <source>
        <dbReference type="ARBA" id="ARBA00022723"/>
    </source>
</evidence>
<evidence type="ECO:0000256" key="8">
    <source>
        <dbReference type="ARBA" id="ARBA00022842"/>
    </source>
</evidence>
<dbReference type="UniPathway" id="UPA00109">
    <property type="reaction ID" value="UER00187"/>
</dbReference>
<keyword evidence="18" id="KW-0670">Pyruvate</keyword>
<organism evidence="18 19">
    <name type="scientific">Aerophobetes bacterium</name>
    <dbReference type="NCBI Taxonomy" id="2030807"/>
    <lineage>
        <taxon>Bacteria</taxon>
        <taxon>Candidatus Aerophobota</taxon>
    </lineage>
</organism>
<evidence type="ECO:0000313" key="19">
    <source>
        <dbReference type="Proteomes" id="UP000320781"/>
    </source>
</evidence>
<evidence type="ECO:0000256" key="9">
    <source>
        <dbReference type="ARBA" id="ARBA00023152"/>
    </source>
</evidence>
<evidence type="ECO:0000256" key="3">
    <source>
        <dbReference type="ARBA" id="ARBA00012058"/>
    </source>
</evidence>
<feature type="domain" description="Enolase C-terminal TIM barrel" evidence="16">
    <location>
        <begin position="169"/>
        <end position="453"/>
    </location>
</feature>
<evidence type="ECO:0000313" key="18">
    <source>
        <dbReference type="EMBL" id="TES86166.1"/>
    </source>
</evidence>
<feature type="binding site" evidence="11">
    <location>
        <position position="397"/>
    </location>
    <ligand>
        <name>(2R)-2-phosphoglycerate</name>
        <dbReference type="ChEBI" id="CHEBI:58289"/>
    </ligand>
</feature>
<dbReference type="PANTHER" id="PTHR11902">
    <property type="entry name" value="ENOLASE"/>
    <property type="match status" value="1"/>
</dbReference>
<evidence type="ECO:0000256" key="2">
    <source>
        <dbReference type="ARBA" id="ARBA00009604"/>
    </source>
</evidence>
<evidence type="ECO:0000256" key="13">
    <source>
        <dbReference type="PIRSR" id="PIRSR001400-2"/>
    </source>
</evidence>
<dbReference type="Gene3D" id="3.20.20.120">
    <property type="entry name" value="Enolase-like C-terminal domain"/>
    <property type="match status" value="1"/>
</dbReference>
<dbReference type="GO" id="GO:0000015">
    <property type="term" value="C:phosphopyruvate hydratase complex"/>
    <property type="evidence" value="ECO:0007669"/>
    <property type="project" value="InterPro"/>
</dbReference>
<dbReference type="GO" id="GO:0009986">
    <property type="term" value="C:cell surface"/>
    <property type="evidence" value="ECO:0007669"/>
    <property type="project" value="UniProtKB-SubCell"/>
</dbReference>
<keyword evidence="7 11" id="KW-0479">Metal-binding</keyword>
<feature type="binding site" evidence="13">
    <location>
        <position position="194"/>
    </location>
    <ligand>
        <name>substrate</name>
    </ligand>
</feature>
<feature type="active site" description="Proton acceptor" evidence="11 12">
    <location>
        <position position="368"/>
    </location>
</feature>
<dbReference type="EC" id="4.2.1.11" evidence="3 11"/>
<evidence type="ECO:0000256" key="11">
    <source>
        <dbReference type="HAMAP-Rule" id="MF_00318"/>
    </source>
</evidence>
<comment type="subcellular location">
    <subcellularLocation>
        <location evidence="11">Cytoplasm</location>
    </subcellularLocation>
    <subcellularLocation>
        <location evidence="11">Secreted</location>
    </subcellularLocation>
    <subcellularLocation>
        <location evidence="11">Cell surface</location>
    </subcellularLocation>
    <text evidence="11">Fractions of enolase are present in both the cytoplasm and on the cell surface.</text>
</comment>
<dbReference type="PANTHER" id="PTHR11902:SF1">
    <property type="entry name" value="ENOLASE"/>
    <property type="match status" value="1"/>
</dbReference>
<comment type="similarity">
    <text evidence="2 11">Belongs to the enolase family.</text>
</comment>
<dbReference type="PIRSF" id="PIRSF001400">
    <property type="entry name" value="Enolase"/>
    <property type="match status" value="1"/>
</dbReference>
<feature type="binding site" evidence="11 14">
    <location>
        <position position="343"/>
    </location>
    <ligand>
        <name>Mg(2+)</name>
        <dbReference type="ChEBI" id="CHEBI:18420"/>
    </ligand>
</feature>
<dbReference type="SFLD" id="SFLDS00001">
    <property type="entry name" value="Enolase"/>
    <property type="match status" value="1"/>
</dbReference>
<comment type="catalytic activity">
    <reaction evidence="11">
        <text>(2R)-2-phosphoglycerate = phosphoenolpyruvate + H2O</text>
        <dbReference type="Rhea" id="RHEA:10164"/>
        <dbReference type="ChEBI" id="CHEBI:15377"/>
        <dbReference type="ChEBI" id="CHEBI:58289"/>
        <dbReference type="ChEBI" id="CHEBI:58702"/>
        <dbReference type="EC" id="4.2.1.11"/>
    </reaction>
</comment>
<protein>
    <recommendedName>
        <fullName evidence="4 11">Enolase</fullName>
        <ecNumber evidence="3 11">4.2.1.11</ecNumber>
    </recommendedName>
    <alternativeName>
        <fullName evidence="11">2-phospho-D-glycerate hydro-lyase</fullName>
    </alternativeName>
    <alternativeName>
        <fullName evidence="11">2-phosphoglycerate dehydratase</fullName>
    </alternativeName>
</protein>
<evidence type="ECO:0000256" key="14">
    <source>
        <dbReference type="PIRSR" id="PIRSR001400-3"/>
    </source>
</evidence>
<feature type="binding site" evidence="11">
    <location>
        <position position="193"/>
    </location>
    <ligand>
        <name>(2R)-2-phosphoglycerate</name>
        <dbReference type="ChEBI" id="CHEBI:58289"/>
    </ligand>
</feature>
<reference evidence="18 19" key="1">
    <citation type="submission" date="2019-03" db="EMBL/GenBank/DDBJ databases">
        <title>Metabolic potential of uncultured bacteria and archaea associated with petroleum seepage in deep-sea sediments.</title>
        <authorList>
            <person name="Dong X."/>
            <person name="Hubert C."/>
        </authorList>
    </citation>
    <scope>NUCLEOTIDE SEQUENCE [LARGE SCALE GENOMIC DNA]</scope>
    <source>
        <strain evidence="18">E44_bin92</strain>
    </source>
</reference>
<dbReference type="InterPro" id="IPR000941">
    <property type="entry name" value="Enolase"/>
</dbReference>
<feature type="binding site" evidence="13">
    <location>
        <position position="316"/>
    </location>
    <ligand>
        <name>substrate</name>
    </ligand>
</feature>
<dbReference type="EMBL" id="SOKU01000124">
    <property type="protein sequence ID" value="TES86166.1"/>
    <property type="molecule type" value="Genomic_DNA"/>
</dbReference>
<feature type="binding site" evidence="11">
    <location>
        <position position="398"/>
    </location>
    <ligand>
        <name>(2R)-2-phosphoglycerate</name>
        <dbReference type="ChEBI" id="CHEBI:58289"/>
    </ligand>
</feature>
<evidence type="ECO:0000256" key="12">
    <source>
        <dbReference type="PIRSR" id="PIRSR001400-1"/>
    </source>
</evidence>
<dbReference type="SMART" id="SM01193">
    <property type="entry name" value="Enolase_N"/>
    <property type="match status" value="1"/>
</dbReference>
<dbReference type="Pfam" id="PF00113">
    <property type="entry name" value="Enolase_C"/>
    <property type="match status" value="1"/>
</dbReference>
<evidence type="ECO:0000256" key="1">
    <source>
        <dbReference type="ARBA" id="ARBA00005031"/>
    </source>
</evidence>
<evidence type="ECO:0000256" key="6">
    <source>
        <dbReference type="ARBA" id="ARBA00022525"/>
    </source>
</evidence>
<evidence type="ECO:0000256" key="4">
    <source>
        <dbReference type="ARBA" id="ARBA00017068"/>
    </source>
</evidence>
<dbReference type="SUPFAM" id="SSF54826">
    <property type="entry name" value="Enolase N-terminal domain-like"/>
    <property type="match status" value="1"/>
</dbReference>
<accession>A0A523QKB1</accession>
<dbReference type="InterPro" id="IPR020810">
    <property type="entry name" value="Enolase_C"/>
</dbReference>
<dbReference type="PRINTS" id="PR00148">
    <property type="entry name" value="ENOLASE"/>
</dbReference>
<feature type="binding site" evidence="11">
    <location>
        <position position="419"/>
    </location>
    <ligand>
        <name>(2R)-2-phosphoglycerate</name>
        <dbReference type="ChEBI" id="CHEBI:58289"/>
    </ligand>
</feature>
<feature type="binding site" evidence="13">
    <location>
        <position position="419"/>
    </location>
    <ligand>
        <name>substrate</name>
    </ligand>
</feature>
<dbReference type="HAMAP" id="MF_00318">
    <property type="entry name" value="Enolase"/>
    <property type="match status" value="1"/>
</dbReference>
<dbReference type="SMART" id="SM01192">
    <property type="entry name" value="Enolase_C"/>
    <property type="match status" value="1"/>
</dbReference>
<keyword evidence="8 11" id="KW-0460">Magnesium</keyword>
<keyword evidence="6 11" id="KW-0964">Secreted</keyword>
<comment type="function">
    <text evidence="11">Catalyzes the reversible conversion of 2-phosphoglycerate (2-PG) into phosphoenolpyruvate (PEP). It is essential for the degradation of carbohydrates via glycolysis.</text>
</comment>
<dbReference type="NCBIfam" id="TIGR01060">
    <property type="entry name" value="eno"/>
    <property type="match status" value="1"/>
</dbReference>
<sequence length="466" mass="50456">MLGKVQGSLEEFKKVQDGEEIRLETVSGLAGAEKSRSGKARQNLDSRGNPTVEAEVWLDGGATGRAAVPSGASTGKHEAIELRDGGKEWMGRGVTRAVKNVNEIIGPKLKGEDPLCQSKIDEIMIKLDGTKNKGRLGANAILAVSLACAKAAACSVNLPFYRYLGGKGERTLPVPLMNFLNGGKHADNNVDLQEFMIVPVGAGSFSEALRMGAETFHCLKSVLRERGYSSAVGDEGGFAPNLSSNREALELMVQAIREAGYEAGKDVALALDPAASSFYGNGRYILEAEAKKEMTAEELIDFYEDLVCHFPIISIEDGLAEDDWEGWKLLTQRLGKKIQIVGDDLFVTNVTRLKKGVEMGVANAILIKPNQAGTLSETVQAVEMAKRYEYGTVVSHRSGETEDTTISDLAVGLTTGQIKAGSCSRSERTAKYNRLLRIEEEIGAEAIYYGFARGLERRQKRAQIES</sequence>
<dbReference type="GO" id="GO:0006096">
    <property type="term" value="P:glycolytic process"/>
    <property type="evidence" value="ECO:0007669"/>
    <property type="project" value="UniProtKB-UniRule"/>
</dbReference>
<dbReference type="Proteomes" id="UP000320781">
    <property type="component" value="Unassembled WGS sequence"/>
</dbReference>
<dbReference type="GO" id="GO:0000287">
    <property type="term" value="F:magnesium ion binding"/>
    <property type="evidence" value="ECO:0007669"/>
    <property type="project" value="UniProtKB-UniRule"/>
</dbReference>
<comment type="cofactor">
    <cofactor evidence="14">
        <name>Mg(2+)</name>
        <dbReference type="ChEBI" id="CHEBI:18420"/>
    </cofactor>
    <text evidence="14">Mg(2+) is required for catalysis and for stabilizing the dimer.</text>
</comment>
<dbReference type="AlphaFoldDB" id="A0A523QKB1"/>
<dbReference type="InterPro" id="IPR029017">
    <property type="entry name" value="Enolase-like_N"/>
</dbReference>